<evidence type="ECO:0000313" key="1">
    <source>
        <dbReference type="EMBL" id="KAI0047622.1"/>
    </source>
</evidence>
<evidence type="ECO:0000313" key="2">
    <source>
        <dbReference type="Proteomes" id="UP000814033"/>
    </source>
</evidence>
<keyword evidence="2" id="KW-1185">Reference proteome</keyword>
<sequence length="224" mass="25503">MVARRFDSTFAMTPKLRERIDDWFINPPKSQFQMYGPLNAYFHERFPGKLVKPQALLRERVPDAKLEELNLEPGAIVVENEIPSAVTQDSTGEWVYTRRSNQKVYPDFVICSYYGPDKEGNRRSDIIRFVVEVGSLGLQLNANTPRDKERIISQTVAYMALLRTEEGGDDKAVGAAILGDEVRFIEFVPSKGGKHLPRWRPVSTWCKLWGTKWAEKVAVVAGKD</sequence>
<proteinExistence type="predicted"/>
<gene>
    <name evidence="1" type="ORF">FA95DRAFT_1558948</name>
</gene>
<dbReference type="EMBL" id="MU275901">
    <property type="protein sequence ID" value="KAI0047622.1"/>
    <property type="molecule type" value="Genomic_DNA"/>
</dbReference>
<organism evidence="1 2">
    <name type="scientific">Auriscalpium vulgare</name>
    <dbReference type="NCBI Taxonomy" id="40419"/>
    <lineage>
        <taxon>Eukaryota</taxon>
        <taxon>Fungi</taxon>
        <taxon>Dikarya</taxon>
        <taxon>Basidiomycota</taxon>
        <taxon>Agaricomycotina</taxon>
        <taxon>Agaricomycetes</taxon>
        <taxon>Russulales</taxon>
        <taxon>Auriscalpiaceae</taxon>
        <taxon>Auriscalpium</taxon>
    </lineage>
</organism>
<accession>A0ACB8RUY4</accession>
<reference evidence="1" key="2">
    <citation type="journal article" date="2022" name="New Phytol.">
        <title>Evolutionary transition to the ectomycorrhizal habit in the genomes of a hyperdiverse lineage of mushroom-forming fungi.</title>
        <authorList>
            <person name="Looney B."/>
            <person name="Miyauchi S."/>
            <person name="Morin E."/>
            <person name="Drula E."/>
            <person name="Courty P.E."/>
            <person name="Kohler A."/>
            <person name="Kuo A."/>
            <person name="LaButti K."/>
            <person name="Pangilinan J."/>
            <person name="Lipzen A."/>
            <person name="Riley R."/>
            <person name="Andreopoulos W."/>
            <person name="He G."/>
            <person name="Johnson J."/>
            <person name="Nolan M."/>
            <person name="Tritt A."/>
            <person name="Barry K.W."/>
            <person name="Grigoriev I.V."/>
            <person name="Nagy L.G."/>
            <person name="Hibbett D."/>
            <person name="Henrissat B."/>
            <person name="Matheny P.B."/>
            <person name="Labbe J."/>
            <person name="Martin F.M."/>
        </authorList>
    </citation>
    <scope>NUCLEOTIDE SEQUENCE</scope>
    <source>
        <strain evidence="1">FP105234-sp</strain>
    </source>
</reference>
<comment type="caution">
    <text evidence="1">The sequence shown here is derived from an EMBL/GenBank/DDBJ whole genome shotgun (WGS) entry which is preliminary data.</text>
</comment>
<name>A0ACB8RUY4_9AGAM</name>
<dbReference type="Proteomes" id="UP000814033">
    <property type="component" value="Unassembled WGS sequence"/>
</dbReference>
<protein>
    <submittedName>
        <fullName evidence="1">Uncharacterized protein</fullName>
    </submittedName>
</protein>
<reference evidence="1" key="1">
    <citation type="submission" date="2021-02" db="EMBL/GenBank/DDBJ databases">
        <authorList>
            <consortium name="DOE Joint Genome Institute"/>
            <person name="Ahrendt S."/>
            <person name="Looney B.P."/>
            <person name="Miyauchi S."/>
            <person name="Morin E."/>
            <person name="Drula E."/>
            <person name="Courty P.E."/>
            <person name="Chicoki N."/>
            <person name="Fauchery L."/>
            <person name="Kohler A."/>
            <person name="Kuo A."/>
            <person name="Labutti K."/>
            <person name="Pangilinan J."/>
            <person name="Lipzen A."/>
            <person name="Riley R."/>
            <person name="Andreopoulos W."/>
            <person name="He G."/>
            <person name="Johnson J."/>
            <person name="Barry K.W."/>
            <person name="Grigoriev I.V."/>
            <person name="Nagy L."/>
            <person name="Hibbett D."/>
            <person name="Henrissat B."/>
            <person name="Matheny P.B."/>
            <person name="Labbe J."/>
            <person name="Martin F."/>
        </authorList>
    </citation>
    <scope>NUCLEOTIDE SEQUENCE</scope>
    <source>
        <strain evidence="1">FP105234-sp</strain>
    </source>
</reference>